<name>A0A0S4LQR2_9BACT</name>
<keyword evidence="4" id="KW-1185">Reference proteome</keyword>
<dbReference type="Proteomes" id="UP000199032">
    <property type="component" value="Unassembled WGS sequence"/>
</dbReference>
<gene>
    <name evidence="3" type="ORF">COMA1_70139</name>
</gene>
<dbReference type="Gene3D" id="2.50.20.10">
    <property type="entry name" value="Lipoprotein localisation LolA/LolB/LppX"/>
    <property type="match status" value="1"/>
</dbReference>
<dbReference type="InterPro" id="IPR033399">
    <property type="entry name" value="TP_0789-like"/>
</dbReference>
<evidence type="ECO:0000259" key="2">
    <source>
        <dbReference type="Pfam" id="PF17131"/>
    </source>
</evidence>
<dbReference type="Pfam" id="PF17131">
    <property type="entry name" value="LolA_like"/>
    <property type="match status" value="1"/>
</dbReference>
<dbReference type="AlphaFoldDB" id="A0A0S4LQR2"/>
<dbReference type="OrthoDB" id="9803781at2"/>
<evidence type="ECO:0000313" key="4">
    <source>
        <dbReference type="Proteomes" id="UP000199032"/>
    </source>
</evidence>
<evidence type="ECO:0000313" key="3">
    <source>
        <dbReference type="EMBL" id="CUS39305.1"/>
    </source>
</evidence>
<dbReference type="EMBL" id="CZQA01000013">
    <property type="protein sequence ID" value="CUS39305.1"/>
    <property type="molecule type" value="Genomic_DNA"/>
</dbReference>
<feature type="signal peptide" evidence="1">
    <location>
        <begin position="1"/>
        <end position="24"/>
    </location>
</feature>
<reference evidence="3 4" key="1">
    <citation type="submission" date="2015-10" db="EMBL/GenBank/DDBJ databases">
        <authorList>
            <person name="Gilbert D.G."/>
        </authorList>
    </citation>
    <scope>NUCLEOTIDE SEQUENCE [LARGE SCALE GENOMIC DNA]</scope>
    <source>
        <strain evidence="3">COMA1</strain>
    </source>
</reference>
<accession>A0A0S4LQR2</accession>
<sequence length="270" mass="31315">MRSHMQNFFIGLFFLISMSAGDVAAESLLAGEEVARRINARNEGEVVSRFITMAMTDRSGTERVRETKSLRKYFGKEKRTIIFYLSPSNIKDTAFLTYDYPEADRDDDQWLYLPAARKVRRISASDRGDYFLGTDFTYEDIRKETKVGIEDYSWKTLGEETIDGHRCLLVEEIPVNDKTAQELGYSKVQSWIDAGIWMVRQAKYWDVAGNPLKTLQVREITLIQDIWTAHQLALENHKTGHKTVFTFKDVNYGQNVKDEMFTEEALRRGY</sequence>
<proteinExistence type="predicted"/>
<keyword evidence="1" id="KW-0732">Signal</keyword>
<dbReference type="RefSeq" id="WP_090751168.1">
    <property type="nucleotide sequence ID" value="NZ_CZQA01000013.1"/>
</dbReference>
<feature type="chain" id="PRO_5006624238" description="Uncharacterized protein TP-0789 domain-containing protein" evidence="1">
    <location>
        <begin position="25"/>
        <end position="270"/>
    </location>
</feature>
<protein>
    <recommendedName>
        <fullName evidence="2">Uncharacterized protein TP-0789 domain-containing protein</fullName>
    </recommendedName>
</protein>
<feature type="domain" description="Uncharacterized protein TP-0789" evidence="2">
    <location>
        <begin position="77"/>
        <end position="268"/>
    </location>
</feature>
<dbReference type="STRING" id="1742972.COMA1_70139"/>
<evidence type="ECO:0000256" key="1">
    <source>
        <dbReference type="SAM" id="SignalP"/>
    </source>
</evidence>
<organism evidence="3 4">
    <name type="scientific">Candidatus Nitrospira nitrosa</name>
    <dbReference type="NCBI Taxonomy" id="1742972"/>
    <lineage>
        <taxon>Bacteria</taxon>
        <taxon>Pseudomonadati</taxon>
        <taxon>Nitrospirota</taxon>
        <taxon>Nitrospiria</taxon>
        <taxon>Nitrospirales</taxon>
        <taxon>Nitrospiraceae</taxon>
        <taxon>Nitrospira</taxon>
    </lineage>
</organism>
<dbReference type="CDD" id="cd16329">
    <property type="entry name" value="LolA_like"/>
    <property type="match status" value="1"/>
</dbReference>